<dbReference type="AlphaFoldDB" id="A0A1Y2E3S2"/>
<evidence type="ECO:0000313" key="3">
    <source>
        <dbReference type="EMBL" id="ORY66172.1"/>
    </source>
</evidence>
<dbReference type="Pfam" id="PF03881">
    <property type="entry name" value="Fructosamin_kin"/>
    <property type="match status" value="1"/>
</dbReference>
<evidence type="ECO:0000256" key="1">
    <source>
        <dbReference type="ARBA" id="ARBA00011961"/>
    </source>
</evidence>
<dbReference type="Proteomes" id="UP000193689">
    <property type="component" value="Unassembled WGS sequence"/>
</dbReference>
<dbReference type="GO" id="GO:0102193">
    <property type="term" value="F:protein-ribulosamine 3-kinase activity"/>
    <property type="evidence" value="ECO:0007669"/>
    <property type="project" value="UniProtKB-EC"/>
</dbReference>
<dbReference type="OrthoDB" id="5772781at2759"/>
<protein>
    <recommendedName>
        <fullName evidence="1">protein-ribulosamine 3-kinase</fullName>
        <ecNumber evidence="1">2.7.1.172</ecNumber>
    </recommendedName>
</protein>
<dbReference type="InterPro" id="IPR016477">
    <property type="entry name" value="Fructo-/Ketosamine-3-kinase"/>
</dbReference>
<keyword evidence="4" id="KW-1185">Reference proteome</keyword>
<dbReference type="EMBL" id="MCFJ01000005">
    <property type="protein sequence ID" value="ORY66172.1"/>
    <property type="molecule type" value="Genomic_DNA"/>
</dbReference>
<comment type="caution">
    <text evidence="3">The sequence shown here is derived from an EMBL/GenBank/DDBJ whole genome shotgun (WGS) entry which is preliminary data.</text>
</comment>
<accession>A0A1Y2E3S2</accession>
<evidence type="ECO:0000256" key="2">
    <source>
        <dbReference type="ARBA" id="ARBA00048655"/>
    </source>
</evidence>
<organism evidence="3 4">
    <name type="scientific">Pseudomassariella vexata</name>
    <dbReference type="NCBI Taxonomy" id="1141098"/>
    <lineage>
        <taxon>Eukaryota</taxon>
        <taxon>Fungi</taxon>
        <taxon>Dikarya</taxon>
        <taxon>Ascomycota</taxon>
        <taxon>Pezizomycotina</taxon>
        <taxon>Sordariomycetes</taxon>
        <taxon>Xylariomycetidae</taxon>
        <taxon>Amphisphaeriales</taxon>
        <taxon>Pseudomassariaceae</taxon>
        <taxon>Pseudomassariella</taxon>
    </lineage>
</organism>
<gene>
    <name evidence="3" type="ORF">BCR38DRAFT_465139</name>
</gene>
<dbReference type="InParanoid" id="A0A1Y2E3S2"/>
<dbReference type="PANTHER" id="PTHR12149">
    <property type="entry name" value="FRUCTOSAMINE 3 KINASE-RELATED PROTEIN"/>
    <property type="match status" value="1"/>
</dbReference>
<dbReference type="GeneID" id="63778903"/>
<dbReference type="Gene3D" id="3.90.1200.10">
    <property type="match status" value="1"/>
</dbReference>
<dbReference type="EC" id="2.7.1.172" evidence="1"/>
<evidence type="ECO:0000313" key="4">
    <source>
        <dbReference type="Proteomes" id="UP000193689"/>
    </source>
</evidence>
<sequence>MPAGTKKYFLKCATGKLAEVQMWGEHYSAGIIAEHLPDFGPQPVGKGEYYDETGAHVYFYLMNYHGMDQESPPDPAELAFAIAELHRKVKSPNGMFGYPLVTGREYDAACKQLIDKVVPRLLGALESEGRSITPTLCHGDLWEGNVATNMETGKIIIFDPNECMYAHNEIEFGTWRCTWATHFQSPMYVMAYRREIELSEPVEEWDDRNRLYSIKASICDSAGHIGSNSRNLAYNDMLYLCAKYAPLESLEKYDPEKDISVTGVREAYDLMAGVKIQI</sequence>
<proteinExistence type="predicted"/>
<dbReference type="SUPFAM" id="SSF56112">
    <property type="entry name" value="Protein kinase-like (PK-like)"/>
    <property type="match status" value="1"/>
</dbReference>
<dbReference type="RefSeq" id="XP_040717136.1">
    <property type="nucleotide sequence ID" value="XM_040862691.1"/>
</dbReference>
<dbReference type="InterPro" id="IPR011009">
    <property type="entry name" value="Kinase-like_dom_sf"/>
</dbReference>
<reference evidence="3 4" key="1">
    <citation type="submission" date="2016-07" db="EMBL/GenBank/DDBJ databases">
        <title>Pervasive Adenine N6-methylation of Active Genes in Fungi.</title>
        <authorList>
            <consortium name="DOE Joint Genome Institute"/>
            <person name="Mondo S.J."/>
            <person name="Dannebaum R.O."/>
            <person name="Kuo R.C."/>
            <person name="Labutti K."/>
            <person name="Haridas S."/>
            <person name="Kuo A."/>
            <person name="Salamov A."/>
            <person name="Ahrendt S.R."/>
            <person name="Lipzen A."/>
            <person name="Sullivan W."/>
            <person name="Andreopoulos W.B."/>
            <person name="Clum A."/>
            <person name="Lindquist E."/>
            <person name="Daum C."/>
            <person name="Ramamoorthy G.K."/>
            <person name="Gryganskyi A."/>
            <person name="Culley D."/>
            <person name="Magnuson J.K."/>
            <person name="James T.Y."/>
            <person name="O'Malley M.A."/>
            <person name="Stajich J.E."/>
            <person name="Spatafora J.W."/>
            <person name="Visel A."/>
            <person name="Grigoriev I.V."/>
        </authorList>
    </citation>
    <scope>NUCLEOTIDE SEQUENCE [LARGE SCALE GENOMIC DNA]</scope>
    <source>
        <strain evidence="3 4">CBS 129021</strain>
    </source>
</reference>
<dbReference type="PANTHER" id="PTHR12149:SF8">
    <property type="entry name" value="PROTEIN-RIBULOSAMINE 3-KINASE"/>
    <property type="match status" value="1"/>
</dbReference>
<comment type="catalytic activity">
    <reaction evidence="2">
        <text>N(6)-D-ribulosyl-L-lysyl-[protein] + ATP = N(6)-(3-O-phospho-D-ribulosyl)-L-lysyl-[protein] + ADP + H(+)</text>
        <dbReference type="Rhea" id="RHEA:48432"/>
        <dbReference type="Rhea" id="RHEA-COMP:12103"/>
        <dbReference type="Rhea" id="RHEA-COMP:12104"/>
        <dbReference type="ChEBI" id="CHEBI:15378"/>
        <dbReference type="ChEBI" id="CHEBI:30616"/>
        <dbReference type="ChEBI" id="CHEBI:90418"/>
        <dbReference type="ChEBI" id="CHEBI:90420"/>
        <dbReference type="ChEBI" id="CHEBI:456216"/>
        <dbReference type="EC" id="2.7.1.172"/>
    </reaction>
    <physiologicalReaction direction="left-to-right" evidence="2">
        <dbReference type="Rhea" id="RHEA:48433"/>
    </physiologicalReaction>
</comment>
<name>A0A1Y2E3S2_9PEZI</name>